<dbReference type="CDD" id="cd19071">
    <property type="entry name" value="AKR_AKR1-5-like"/>
    <property type="match status" value="1"/>
</dbReference>
<feature type="binding site" evidence="5">
    <location>
        <position position="103"/>
    </location>
    <ligand>
        <name>substrate</name>
    </ligand>
</feature>
<dbReference type="GO" id="GO:0016616">
    <property type="term" value="F:oxidoreductase activity, acting on the CH-OH group of donors, NAD or NADP as acceptor"/>
    <property type="evidence" value="ECO:0007669"/>
    <property type="project" value="UniProtKB-ARBA"/>
</dbReference>
<evidence type="ECO:0000256" key="6">
    <source>
        <dbReference type="PIRSR" id="PIRSR000097-3"/>
    </source>
</evidence>
<evidence type="ECO:0000313" key="9">
    <source>
        <dbReference type="Proteomes" id="UP000824241"/>
    </source>
</evidence>
<comment type="similarity">
    <text evidence="1">Belongs to the aldo/keto reductase family.</text>
</comment>
<evidence type="ECO:0000256" key="5">
    <source>
        <dbReference type="PIRSR" id="PIRSR000097-2"/>
    </source>
</evidence>
<dbReference type="FunFam" id="3.20.20.100:FF:000002">
    <property type="entry name" value="2,5-diketo-D-gluconic acid reductase A"/>
    <property type="match status" value="1"/>
</dbReference>
<feature type="domain" description="NADP-dependent oxidoreductase" evidence="7">
    <location>
        <begin position="16"/>
        <end position="254"/>
    </location>
</feature>
<proteinExistence type="inferred from homology"/>
<protein>
    <submittedName>
        <fullName evidence="8">Aldo/keto reductase</fullName>
    </submittedName>
</protein>
<feature type="active site" description="Proton donor" evidence="4">
    <location>
        <position position="48"/>
    </location>
</feature>
<dbReference type="PIRSF" id="PIRSF000097">
    <property type="entry name" value="AKR"/>
    <property type="match status" value="1"/>
</dbReference>
<accession>A0A9D1DXY6</accession>
<dbReference type="InterPro" id="IPR036812">
    <property type="entry name" value="NAD(P)_OxRdtase_dom_sf"/>
</dbReference>
<evidence type="ECO:0000256" key="1">
    <source>
        <dbReference type="ARBA" id="ARBA00007905"/>
    </source>
</evidence>
<organism evidence="8 9">
    <name type="scientific">Candidatus Faecivivens stercoravium</name>
    <dbReference type="NCBI Taxonomy" id="2840803"/>
    <lineage>
        <taxon>Bacteria</taxon>
        <taxon>Bacillati</taxon>
        <taxon>Bacillota</taxon>
        <taxon>Clostridia</taxon>
        <taxon>Eubacteriales</taxon>
        <taxon>Oscillospiraceae</taxon>
        <taxon>Oscillospiraceae incertae sedis</taxon>
        <taxon>Candidatus Faecivivens</taxon>
    </lineage>
</organism>
<feature type="site" description="Lowers pKa of active site Tyr" evidence="6">
    <location>
        <position position="73"/>
    </location>
</feature>
<evidence type="ECO:0000313" key="8">
    <source>
        <dbReference type="EMBL" id="HIR61245.1"/>
    </source>
</evidence>
<dbReference type="Gene3D" id="3.20.20.100">
    <property type="entry name" value="NADP-dependent oxidoreductase domain"/>
    <property type="match status" value="1"/>
</dbReference>
<dbReference type="PANTHER" id="PTHR43827:SF3">
    <property type="entry name" value="NADP-DEPENDENT OXIDOREDUCTASE DOMAIN-CONTAINING PROTEIN"/>
    <property type="match status" value="1"/>
</dbReference>
<evidence type="ECO:0000259" key="7">
    <source>
        <dbReference type="Pfam" id="PF00248"/>
    </source>
</evidence>
<dbReference type="AlphaFoldDB" id="A0A9D1DXY6"/>
<reference evidence="8" key="2">
    <citation type="journal article" date="2021" name="PeerJ">
        <title>Extensive microbial diversity within the chicken gut microbiome revealed by metagenomics and culture.</title>
        <authorList>
            <person name="Gilroy R."/>
            <person name="Ravi A."/>
            <person name="Getino M."/>
            <person name="Pursley I."/>
            <person name="Horton D.L."/>
            <person name="Alikhan N.F."/>
            <person name="Baker D."/>
            <person name="Gharbi K."/>
            <person name="Hall N."/>
            <person name="Watson M."/>
            <person name="Adriaenssens E.M."/>
            <person name="Foster-Nyarko E."/>
            <person name="Jarju S."/>
            <person name="Secka A."/>
            <person name="Antonio M."/>
            <person name="Oren A."/>
            <person name="Chaudhuri R.R."/>
            <person name="La Ragione R."/>
            <person name="Hildebrand F."/>
            <person name="Pallen M.J."/>
        </authorList>
    </citation>
    <scope>NUCLEOTIDE SEQUENCE</scope>
    <source>
        <strain evidence="8">CHK189-12415</strain>
    </source>
</reference>
<sequence>MEWITLKNGVKMPQLGFGTINQTGDQIIDNVAFALHHGYGLIDTANRYGNEVEVGQGLKKSGLKREEYFLETKLGPTLYENNRAIDGTLKRLDLDYIDLMLLHHPVNNYIYAYHMLEKAYKEGKLRAIGVSNFPVEKLEELLQSCEIPPMVMQVEAHPYFPAEVVKPFCDAHGIVLQAWFPLGHGSRELLEDPVITALAAKHGKTPTQVVLRWHIQMGFGPVPGSRSPEHIRENGDIFDFALTAEDMEQIAGINRHIPFYKVTPESLHRMAVTKCNFEE</sequence>
<dbReference type="PRINTS" id="PR00069">
    <property type="entry name" value="ALDKETRDTASE"/>
</dbReference>
<evidence type="ECO:0000256" key="3">
    <source>
        <dbReference type="ARBA" id="ARBA00023002"/>
    </source>
</evidence>
<dbReference type="Proteomes" id="UP000824241">
    <property type="component" value="Unassembled WGS sequence"/>
</dbReference>
<comment type="caution">
    <text evidence="8">The sequence shown here is derived from an EMBL/GenBank/DDBJ whole genome shotgun (WGS) entry which is preliminary data.</text>
</comment>
<dbReference type="SUPFAM" id="SSF51430">
    <property type="entry name" value="NAD(P)-linked oxidoreductase"/>
    <property type="match status" value="1"/>
</dbReference>
<name>A0A9D1DXY6_9FIRM</name>
<dbReference type="EMBL" id="DVHA01000212">
    <property type="protein sequence ID" value="HIR61245.1"/>
    <property type="molecule type" value="Genomic_DNA"/>
</dbReference>
<dbReference type="Pfam" id="PF00248">
    <property type="entry name" value="Aldo_ket_red"/>
    <property type="match status" value="1"/>
</dbReference>
<reference evidence="8" key="1">
    <citation type="submission" date="2020-10" db="EMBL/GenBank/DDBJ databases">
        <authorList>
            <person name="Gilroy R."/>
        </authorList>
    </citation>
    <scope>NUCLEOTIDE SEQUENCE</scope>
    <source>
        <strain evidence="8">CHK189-12415</strain>
    </source>
</reference>
<dbReference type="InterPro" id="IPR023210">
    <property type="entry name" value="NADP_OxRdtase_dom"/>
</dbReference>
<evidence type="ECO:0000256" key="4">
    <source>
        <dbReference type="PIRSR" id="PIRSR000097-1"/>
    </source>
</evidence>
<dbReference type="PANTHER" id="PTHR43827">
    <property type="entry name" value="2,5-DIKETO-D-GLUCONIC ACID REDUCTASE"/>
    <property type="match status" value="1"/>
</dbReference>
<keyword evidence="2" id="KW-0521">NADP</keyword>
<dbReference type="InterPro" id="IPR020471">
    <property type="entry name" value="AKR"/>
</dbReference>
<keyword evidence="3" id="KW-0560">Oxidoreductase</keyword>
<gene>
    <name evidence="8" type="ORF">IAB37_06715</name>
</gene>
<evidence type="ECO:0000256" key="2">
    <source>
        <dbReference type="ARBA" id="ARBA00022857"/>
    </source>
</evidence>